<evidence type="ECO:0000256" key="5">
    <source>
        <dbReference type="PROSITE-ProRule" id="PRU00024"/>
    </source>
</evidence>
<dbReference type="SUPFAM" id="SSF101898">
    <property type="entry name" value="NHL repeat"/>
    <property type="match status" value="1"/>
</dbReference>
<keyword evidence="1" id="KW-0597">Phosphoprotein</keyword>
<name>A0A8S4P750_OWEFU</name>
<feature type="domain" description="RING-type" evidence="6">
    <location>
        <begin position="22"/>
        <end position="63"/>
    </location>
</feature>
<evidence type="ECO:0000256" key="2">
    <source>
        <dbReference type="ARBA" id="ARBA00022723"/>
    </source>
</evidence>
<dbReference type="PANTHER" id="PTHR25462:SF296">
    <property type="entry name" value="MEIOTIC P26, ISOFORM F"/>
    <property type="match status" value="1"/>
</dbReference>
<dbReference type="InterPro" id="IPR017907">
    <property type="entry name" value="Znf_RING_CS"/>
</dbReference>
<proteinExistence type="predicted"/>
<dbReference type="InterPro" id="IPR011042">
    <property type="entry name" value="6-blade_b-propeller_TolB-like"/>
</dbReference>
<organism evidence="8 9">
    <name type="scientific">Owenia fusiformis</name>
    <name type="common">Polychaete worm</name>
    <dbReference type="NCBI Taxonomy" id="6347"/>
    <lineage>
        <taxon>Eukaryota</taxon>
        <taxon>Metazoa</taxon>
        <taxon>Spiralia</taxon>
        <taxon>Lophotrochozoa</taxon>
        <taxon>Annelida</taxon>
        <taxon>Polychaeta</taxon>
        <taxon>Sedentaria</taxon>
        <taxon>Canalipalpata</taxon>
        <taxon>Sabellida</taxon>
        <taxon>Oweniida</taxon>
        <taxon>Oweniidae</taxon>
        <taxon>Owenia</taxon>
    </lineage>
</organism>
<dbReference type="Gene3D" id="3.30.160.60">
    <property type="entry name" value="Classic Zinc Finger"/>
    <property type="match status" value="1"/>
</dbReference>
<dbReference type="Proteomes" id="UP000749559">
    <property type="component" value="Unassembled WGS sequence"/>
</dbReference>
<feature type="domain" description="B box-type" evidence="7">
    <location>
        <begin position="161"/>
        <end position="201"/>
    </location>
</feature>
<evidence type="ECO:0000256" key="3">
    <source>
        <dbReference type="ARBA" id="ARBA00022771"/>
    </source>
</evidence>
<dbReference type="EMBL" id="CAIIXF020000006">
    <property type="protein sequence ID" value="CAH1787205.1"/>
    <property type="molecule type" value="Genomic_DNA"/>
</dbReference>
<reference evidence="8" key="1">
    <citation type="submission" date="2022-03" db="EMBL/GenBank/DDBJ databases">
        <authorList>
            <person name="Martin C."/>
        </authorList>
    </citation>
    <scope>NUCLEOTIDE SEQUENCE</scope>
</reference>
<dbReference type="CDD" id="cd19756">
    <property type="entry name" value="Bbox2"/>
    <property type="match status" value="1"/>
</dbReference>
<dbReference type="InterPro" id="IPR013083">
    <property type="entry name" value="Znf_RING/FYVE/PHD"/>
</dbReference>
<dbReference type="Gene3D" id="2.120.10.30">
    <property type="entry name" value="TolB, C-terminal domain"/>
    <property type="match status" value="1"/>
</dbReference>
<keyword evidence="2" id="KW-0479">Metal-binding</keyword>
<dbReference type="Gene3D" id="3.30.40.10">
    <property type="entry name" value="Zinc/RING finger domain, C3HC4 (zinc finger)"/>
    <property type="match status" value="1"/>
</dbReference>
<dbReference type="SMART" id="SM00184">
    <property type="entry name" value="RING"/>
    <property type="match status" value="1"/>
</dbReference>
<evidence type="ECO:0000259" key="6">
    <source>
        <dbReference type="PROSITE" id="PS50089"/>
    </source>
</evidence>
<dbReference type="InterPro" id="IPR047153">
    <property type="entry name" value="TRIM45/56/19-like"/>
</dbReference>
<dbReference type="GO" id="GO:0008270">
    <property type="term" value="F:zinc ion binding"/>
    <property type="evidence" value="ECO:0007669"/>
    <property type="project" value="UniProtKB-KW"/>
</dbReference>
<keyword evidence="4" id="KW-0862">Zinc</keyword>
<evidence type="ECO:0000313" key="9">
    <source>
        <dbReference type="Proteomes" id="UP000749559"/>
    </source>
</evidence>
<dbReference type="Pfam" id="PF13445">
    <property type="entry name" value="zf-RING_UBOX"/>
    <property type="match status" value="1"/>
</dbReference>
<dbReference type="PROSITE" id="PS00518">
    <property type="entry name" value="ZF_RING_1"/>
    <property type="match status" value="1"/>
</dbReference>
<dbReference type="InterPro" id="IPR001841">
    <property type="entry name" value="Znf_RING"/>
</dbReference>
<evidence type="ECO:0000256" key="1">
    <source>
        <dbReference type="ARBA" id="ARBA00022553"/>
    </source>
</evidence>
<dbReference type="PANTHER" id="PTHR25462">
    <property type="entry name" value="BONUS, ISOFORM C-RELATED"/>
    <property type="match status" value="1"/>
</dbReference>
<dbReference type="SUPFAM" id="SSF57850">
    <property type="entry name" value="RING/U-box"/>
    <property type="match status" value="1"/>
</dbReference>
<keyword evidence="3 5" id="KW-0863">Zinc-finger</keyword>
<evidence type="ECO:0000313" key="8">
    <source>
        <dbReference type="EMBL" id="CAH1787205.1"/>
    </source>
</evidence>
<sequence>MAIASKRIRLDTDAVLEKTVTCQKCMKYMDDPRMLPCLHTFCRRCIQKTMDKYDNSFPCHICKKVCRIPTNDEAAGIKVNSFAHSILNILKDKNNEWNCDVCFDGGETIKAKSFCCECNEKHCTYCGHTHEYSHSTSTHTVLKLTGNKSCDTKTMINMLSQQALCCRKHPSEPLEYHCEELKKLICRVCALHHKGHHHSNIKQTADGNIDTLSAAIDLGKERLREDEVNINKIHKHIEAIEQQIKNSRAKLDAEKCCIQRKVNTYFNNLQSELISVGNSVIKQTESNLAVFKLDQKVIDDTVMQLEVLKEHGHDTDIANMIPEINTKKQDWSTPVIIDVKPVVNLTIKSSEINDDNVFFAKLREDNTSFHQSNYIRHSVDMEEDKPVRLERSLQPRAISHKALVHSSSKQKNNEHKIVHQFSDLRVSKDDKIITLDADKIRIYDETSKNPKVISLFHSSGVSLTTTEENNLIVCYENARCTALHVYTNDGTYKGQIKIPSIKDPRDIAINHHNKLIILTGNEEINVCDYTGPHARIRSFDIDVSACKIPNECTMAINSKDVLILSGQGYVEGIQIVDGRKRKTVFKFSPRGCKGDILKVCTDSRDNIILHNVDQETIKLYTPDCEFIKDLLTPSTCECQVIDIAVNNDDEVVVGAKHKGSDTKTCIFTIR</sequence>
<dbReference type="PROSITE" id="PS50089">
    <property type="entry name" value="ZF_RING_2"/>
    <property type="match status" value="1"/>
</dbReference>
<comment type="caution">
    <text evidence="8">The sequence shown here is derived from an EMBL/GenBank/DDBJ whole genome shotgun (WGS) entry which is preliminary data.</text>
</comment>
<dbReference type="AlphaFoldDB" id="A0A8S4P750"/>
<evidence type="ECO:0000256" key="4">
    <source>
        <dbReference type="ARBA" id="ARBA00022833"/>
    </source>
</evidence>
<gene>
    <name evidence="8" type="ORF">OFUS_LOCUS12958</name>
</gene>
<keyword evidence="9" id="KW-1185">Reference proteome</keyword>
<dbReference type="SUPFAM" id="SSF57845">
    <property type="entry name" value="B-box zinc-binding domain"/>
    <property type="match status" value="1"/>
</dbReference>
<dbReference type="InterPro" id="IPR027370">
    <property type="entry name" value="Znf-RING_euk"/>
</dbReference>
<evidence type="ECO:0000259" key="7">
    <source>
        <dbReference type="PROSITE" id="PS50119"/>
    </source>
</evidence>
<dbReference type="InterPro" id="IPR000315">
    <property type="entry name" value="Znf_B-box"/>
</dbReference>
<accession>A0A8S4P750</accession>
<dbReference type="PROSITE" id="PS50119">
    <property type="entry name" value="ZF_BBOX"/>
    <property type="match status" value="1"/>
</dbReference>
<dbReference type="OrthoDB" id="111250at2759"/>
<protein>
    <submittedName>
        <fullName evidence="8">Uncharacterized protein</fullName>
    </submittedName>
</protein>